<sequence>MKRGTRARRKRKNDSNNVKSRVESFWTLCPYCYYLFEYEIAYLDCCLRCQNCEKAFHAVSIEGPLPEATEVDGKEQYKLNLALFKICYSHESIVVMDDKKKEINVDSKIAVTCKSEDLMDVDIGSNNIQRRRVIANHEETSEYLNIKEFCEKLQEKLVTMDEDDHAKQEIKQSRTVGELSDVKMVKTWEKNKSEIVNRHTLMADHLENGMVGEFSELKFYLDDDDIYIDLADL</sequence>
<reference evidence="1 2" key="3">
    <citation type="journal article" date="2010" name="BMC Genomics">
        <title>Transcriptome sequencing and comparative analysis of cucumber flowers with different sex types.</title>
        <authorList>
            <person name="Guo S."/>
            <person name="Zheng Y."/>
            <person name="Joung J.G."/>
            <person name="Liu S."/>
            <person name="Zhang Z."/>
            <person name="Crasta O.R."/>
            <person name="Sobral B.W."/>
            <person name="Xu Y."/>
            <person name="Huang S."/>
            <person name="Fei Z."/>
        </authorList>
    </citation>
    <scope>NUCLEOTIDE SEQUENCE [LARGE SCALE GENOMIC DNA]</scope>
    <source>
        <strain evidence="2">cv. 9930</strain>
    </source>
</reference>
<reference evidence="1 2" key="4">
    <citation type="journal article" date="2011" name="BMC Genomics">
        <title>RNA-Seq improves annotation of protein-coding genes in the cucumber genome.</title>
        <authorList>
            <person name="Li Z."/>
            <person name="Zhang Z."/>
            <person name="Yan P."/>
            <person name="Huang S."/>
            <person name="Fei Z."/>
            <person name="Lin K."/>
        </authorList>
    </citation>
    <scope>NUCLEOTIDE SEQUENCE [LARGE SCALE GENOMIC DNA]</scope>
    <source>
        <strain evidence="2">cv. 9930</strain>
    </source>
</reference>
<dbReference type="PANTHER" id="PTHR45496:SF12">
    <property type="entry name" value="J DOMAIN-CONTAINING PROTEIN"/>
    <property type="match status" value="1"/>
</dbReference>
<organism evidence="1 2">
    <name type="scientific">Cucumis sativus</name>
    <name type="common">Cucumber</name>
    <dbReference type="NCBI Taxonomy" id="3659"/>
    <lineage>
        <taxon>Eukaryota</taxon>
        <taxon>Viridiplantae</taxon>
        <taxon>Streptophyta</taxon>
        <taxon>Embryophyta</taxon>
        <taxon>Tracheophyta</taxon>
        <taxon>Spermatophyta</taxon>
        <taxon>Magnoliopsida</taxon>
        <taxon>eudicotyledons</taxon>
        <taxon>Gunneridae</taxon>
        <taxon>Pentapetalae</taxon>
        <taxon>rosids</taxon>
        <taxon>fabids</taxon>
        <taxon>Cucurbitales</taxon>
        <taxon>Cucurbitaceae</taxon>
        <taxon>Benincaseae</taxon>
        <taxon>Cucumis</taxon>
    </lineage>
</organism>
<accession>A0A0A0KIS3</accession>
<dbReference type="EMBL" id="CM002927">
    <property type="protein sequence ID" value="KGN48709.1"/>
    <property type="molecule type" value="Genomic_DNA"/>
</dbReference>
<proteinExistence type="predicted"/>
<name>A0A0A0KIS3_CUCSA</name>
<evidence type="ECO:0000313" key="1">
    <source>
        <dbReference type="EMBL" id="KGN48709.1"/>
    </source>
</evidence>
<reference evidence="1 2" key="2">
    <citation type="journal article" date="2009" name="PLoS ONE">
        <title>An integrated genetic and cytogenetic map of the cucumber genome.</title>
        <authorList>
            <person name="Ren Y."/>
            <person name="Zhang Z."/>
            <person name="Liu J."/>
            <person name="Staub J.E."/>
            <person name="Han Y."/>
            <person name="Cheng Z."/>
            <person name="Li X."/>
            <person name="Lu J."/>
            <person name="Miao H."/>
            <person name="Kang H."/>
            <person name="Xie B."/>
            <person name="Gu X."/>
            <person name="Wang X."/>
            <person name="Du Y."/>
            <person name="Jin W."/>
            <person name="Huang S."/>
        </authorList>
    </citation>
    <scope>NUCLEOTIDE SEQUENCE [LARGE SCALE GENOMIC DNA]</scope>
    <source>
        <strain evidence="2">cv. 9930</strain>
    </source>
</reference>
<evidence type="ECO:0000313" key="2">
    <source>
        <dbReference type="Proteomes" id="UP000029981"/>
    </source>
</evidence>
<gene>
    <name evidence="1" type="ORF">Csa_6G499050</name>
</gene>
<reference evidence="1 2" key="1">
    <citation type="journal article" date="2009" name="Nat. Genet.">
        <title>The genome of the cucumber, Cucumis sativus L.</title>
        <authorList>
            <person name="Huang S."/>
            <person name="Li R."/>
            <person name="Zhang Z."/>
            <person name="Li L."/>
            <person name="Gu X."/>
            <person name="Fan W."/>
            <person name="Lucas W.J."/>
            <person name="Wang X."/>
            <person name="Xie B."/>
            <person name="Ni P."/>
            <person name="Ren Y."/>
            <person name="Zhu H."/>
            <person name="Li J."/>
            <person name="Lin K."/>
            <person name="Jin W."/>
            <person name="Fei Z."/>
            <person name="Li G."/>
            <person name="Staub J."/>
            <person name="Kilian A."/>
            <person name="van der Vossen E.A."/>
            <person name="Wu Y."/>
            <person name="Guo J."/>
            <person name="He J."/>
            <person name="Jia Z."/>
            <person name="Ren Y."/>
            <person name="Tian G."/>
            <person name="Lu Y."/>
            <person name="Ruan J."/>
            <person name="Qian W."/>
            <person name="Wang M."/>
            <person name="Huang Q."/>
            <person name="Li B."/>
            <person name="Xuan Z."/>
            <person name="Cao J."/>
            <person name="Asan"/>
            <person name="Wu Z."/>
            <person name="Zhang J."/>
            <person name="Cai Q."/>
            <person name="Bai Y."/>
            <person name="Zhao B."/>
            <person name="Han Y."/>
            <person name="Li Y."/>
            <person name="Li X."/>
            <person name="Wang S."/>
            <person name="Shi Q."/>
            <person name="Liu S."/>
            <person name="Cho W.K."/>
            <person name="Kim J.Y."/>
            <person name="Xu Y."/>
            <person name="Heller-Uszynska K."/>
            <person name="Miao H."/>
            <person name="Cheng Z."/>
            <person name="Zhang S."/>
            <person name="Wu J."/>
            <person name="Yang Y."/>
            <person name="Kang H."/>
            <person name="Li M."/>
            <person name="Liang H."/>
            <person name="Ren X."/>
            <person name="Shi Z."/>
            <person name="Wen M."/>
            <person name="Jian M."/>
            <person name="Yang H."/>
            <person name="Zhang G."/>
            <person name="Yang Z."/>
            <person name="Chen R."/>
            <person name="Liu S."/>
            <person name="Li J."/>
            <person name="Ma L."/>
            <person name="Liu H."/>
            <person name="Zhou Y."/>
            <person name="Zhao J."/>
            <person name="Fang X."/>
            <person name="Li G."/>
            <person name="Fang L."/>
            <person name="Li Y."/>
            <person name="Liu D."/>
            <person name="Zheng H."/>
            <person name="Zhang Y."/>
            <person name="Qin N."/>
            <person name="Li Z."/>
            <person name="Yang G."/>
            <person name="Yang S."/>
            <person name="Bolund L."/>
            <person name="Kristiansen K."/>
            <person name="Zheng H."/>
            <person name="Li S."/>
            <person name="Zhang X."/>
            <person name="Yang H."/>
            <person name="Wang J."/>
            <person name="Sun R."/>
            <person name="Zhang B."/>
            <person name="Jiang S."/>
            <person name="Wang J."/>
            <person name="Du Y."/>
            <person name="Li S."/>
        </authorList>
    </citation>
    <scope>NUCLEOTIDE SEQUENCE [LARGE SCALE GENOMIC DNA]</scope>
    <source>
        <strain evidence="2">cv. 9930</strain>
    </source>
</reference>
<dbReference type="AlphaFoldDB" id="A0A0A0KIS3"/>
<dbReference type="Gramene" id="KGN48709">
    <property type="protein sequence ID" value="KGN48709"/>
    <property type="gene ID" value="Csa_6G499050"/>
</dbReference>
<dbReference type="STRING" id="3659.A0A0A0KIS3"/>
<protein>
    <submittedName>
        <fullName evidence="1">Uncharacterized protein</fullName>
    </submittedName>
</protein>
<keyword evidence="2" id="KW-1185">Reference proteome</keyword>
<dbReference type="InterPro" id="IPR053052">
    <property type="entry name" value="Imprinting_Balance_Reg"/>
</dbReference>
<dbReference type="Proteomes" id="UP000029981">
    <property type="component" value="Chromosome 6"/>
</dbReference>
<dbReference type="PANTHER" id="PTHR45496">
    <property type="entry name" value="CHAPERONE DNAJ-DOMAIN SUPERFAMILY PROTEIN"/>
    <property type="match status" value="1"/>
</dbReference>